<reference evidence="1" key="2">
    <citation type="submission" date="2020-05" db="UniProtKB">
        <authorList>
            <consortium name="EnsemblMetazoa"/>
        </authorList>
    </citation>
    <scope>IDENTIFICATION</scope>
    <source>
        <strain evidence="1">IAEA</strain>
    </source>
</reference>
<proteinExistence type="predicted"/>
<organism evidence="1 2">
    <name type="scientific">Glossina palpalis gambiensis</name>
    <dbReference type="NCBI Taxonomy" id="67801"/>
    <lineage>
        <taxon>Eukaryota</taxon>
        <taxon>Metazoa</taxon>
        <taxon>Ecdysozoa</taxon>
        <taxon>Arthropoda</taxon>
        <taxon>Hexapoda</taxon>
        <taxon>Insecta</taxon>
        <taxon>Pterygota</taxon>
        <taxon>Neoptera</taxon>
        <taxon>Endopterygota</taxon>
        <taxon>Diptera</taxon>
        <taxon>Brachycera</taxon>
        <taxon>Muscomorpha</taxon>
        <taxon>Hippoboscoidea</taxon>
        <taxon>Glossinidae</taxon>
        <taxon>Glossina</taxon>
    </lineage>
</organism>
<evidence type="ECO:0000313" key="2">
    <source>
        <dbReference type="Proteomes" id="UP000092460"/>
    </source>
</evidence>
<dbReference type="EMBL" id="JXJN01000480">
    <property type="status" value="NOT_ANNOTATED_CDS"/>
    <property type="molecule type" value="Genomic_DNA"/>
</dbReference>
<dbReference type="VEuPathDB" id="VectorBase:GPPI001884"/>
<dbReference type="Proteomes" id="UP000092460">
    <property type="component" value="Unassembled WGS sequence"/>
</dbReference>
<evidence type="ECO:0000313" key="1">
    <source>
        <dbReference type="EnsemblMetazoa" id="GPPI001884-PA"/>
    </source>
</evidence>
<sequence>MFLLYITPVPRKRLVTCRNERALVILPLLIHPFKSNCTLHDLEAPQTLTRAAMIPQPETMAAAPSTGTVLANGVGLILELNVKSLANRISAISLAKLFALKFSCNLKPATCIKLPPLFQQEDPARTLNSDGGTSIRQ</sequence>
<dbReference type="EnsemblMetazoa" id="GPPI001884-RA">
    <property type="protein sequence ID" value="GPPI001884-PA"/>
    <property type="gene ID" value="GPPI001884"/>
</dbReference>
<dbReference type="AlphaFoldDB" id="A0A1B0AMK0"/>
<reference evidence="2" key="1">
    <citation type="submission" date="2015-01" db="EMBL/GenBank/DDBJ databases">
        <authorList>
            <person name="Aksoy S."/>
            <person name="Warren W."/>
            <person name="Wilson R.K."/>
        </authorList>
    </citation>
    <scope>NUCLEOTIDE SEQUENCE [LARGE SCALE GENOMIC DNA]</scope>
    <source>
        <strain evidence="2">IAEA</strain>
    </source>
</reference>
<keyword evidence="2" id="KW-1185">Reference proteome</keyword>
<accession>A0A1B0AMK0</accession>
<protein>
    <submittedName>
        <fullName evidence="1">Uncharacterized protein</fullName>
    </submittedName>
</protein>
<name>A0A1B0AMK0_9MUSC</name>